<dbReference type="EMBL" id="OIVN01000227">
    <property type="protein sequence ID" value="SPC76668.1"/>
    <property type="molecule type" value="Genomic_DNA"/>
</dbReference>
<proteinExistence type="predicted"/>
<gene>
    <name evidence="1" type="ORF">FSB_LOCUS4550</name>
</gene>
<evidence type="ECO:0000313" key="1">
    <source>
        <dbReference type="EMBL" id="SPC76668.1"/>
    </source>
</evidence>
<dbReference type="AlphaFoldDB" id="A0A2N9EPD2"/>
<organism evidence="1">
    <name type="scientific">Fagus sylvatica</name>
    <name type="common">Beechnut</name>
    <dbReference type="NCBI Taxonomy" id="28930"/>
    <lineage>
        <taxon>Eukaryota</taxon>
        <taxon>Viridiplantae</taxon>
        <taxon>Streptophyta</taxon>
        <taxon>Embryophyta</taxon>
        <taxon>Tracheophyta</taxon>
        <taxon>Spermatophyta</taxon>
        <taxon>Magnoliopsida</taxon>
        <taxon>eudicotyledons</taxon>
        <taxon>Gunneridae</taxon>
        <taxon>Pentapetalae</taxon>
        <taxon>rosids</taxon>
        <taxon>fabids</taxon>
        <taxon>Fagales</taxon>
        <taxon>Fagaceae</taxon>
        <taxon>Fagus</taxon>
    </lineage>
</organism>
<accession>A0A2N9EPD2</accession>
<name>A0A2N9EPD2_FAGSY</name>
<protein>
    <submittedName>
        <fullName evidence="1">Uncharacterized protein</fullName>
    </submittedName>
</protein>
<sequence>MAATASARSGCFRQLLNSLITLKVFPEPDGEPVAGDNAGVGRSGLGSAAAMNDVWVWGGEREERVSGLFGFYDQGCKIIFGFYGGLRGFLWMDKVCLGWVSVGFAVGGRWQRRSLPSAWV</sequence>
<reference evidence="1" key="1">
    <citation type="submission" date="2018-02" db="EMBL/GenBank/DDBJ databases">
        <authorList>
            <person name="Cohen D.B."/>
            <person name="Kent A.D."/>
        </authorList>
    </citation>
    <scope>NUCLEOTIDE SEQUENCE</scope>
</reference>